<comment type="caution">
    <text evidence="2">The sequence shown here is derived from an EMBL/GenBank/DDBJ whole genome shotgun (WGS) entry which is preliminary data.</text>
</comment>
<keyword evidence="1" id="KW-0812">Transmembrane</keyword>
<dbReference type="AlphaFoldDB" id="A0A1Y3XXD6"/>
<evidence type="ECO:0008006" key="4">
    <source>
        <dbReference type="Google" id="ProtNLM"/>
    </source>
</evidence>
<keyword evidence="1" id="KW-0472">Membrane</keyword>
<dbReference type="RefSeq" id="WP_094334682.1">
    <property type="nucleotide sequence ID" value="NZ_NFIE01000001.1"/>
</dbReference>
<feature type="transmembrane region" description="Helical" evidence="1">
    <location>
        <begin position="95"/>
        <end position="113"/>
    </location>
</feature>
<evidence type="ECO:0000256" key="1">
    <source>
        <dbReference type="SAM" id="Phobius"/>
    </source>
</evidence>
<gene>
    <name evidence="2" type="ORF">B5G02_00030</name>
</gene>
<name>A0A1Y3XXD6_9ACTN</name>
<evidence type="ECO:0000313" key="2">
    <source>
        <dbReference type="EMBL" id="OUN89781.1"/>
    </source>
</evidence>
<sequence>MGSRKQGEHNGGGLKEMAAIAAIVIVAALVLYATGIGCPIKFLTGVSCPGCGLTRAWFEALQGNLLRAVAYHPLFWTVPVIIVLACTRSERYHRVIVAALFLAIVAFIVLWAWRLAMPADTALLVDAGTVDDVVNVSRPGWLQLFS</sequence>
<accession>A0A1Y3XXD6</accession>
<reference evidence="3" key="1">
    <citation type="submission" date="2017-04" db="EMBL/GenBank/DDBJ databases">
        <title>Function of individual gut microbiota members based on whole genome sequencing of pure cultures obtained from chicken caecum.</title>
        <authorList>
            <person name="Medvecky M."/>
            <person name="Cejkova D."/>
            <person name="Polansky O."/>
            <person name="Karasova D."/>
            <person name="Kubasova T."/>
            <person name="Cizek A."/>
            <person name="Rychlik I."/>
        </authorList>
    </citation>
    <scope>NUCLEOTIDE SEQUENCE [LARGE SCALE GENOMIC DNA]</scope>
    <source>
        <strain evidence="3">An5</strain>
    </source>
</reference>
<dbReference type="EMBL" id="NFIE01000001">
    <property type="protein sequence ID" value="OUN89781.1"/>
    <property type="molecule type" value="Genomic_DNA"/>
</dbReference>
<protein>
    <recommendedName>
        <fullName evidence="4">DUF2752 domain-containing protein</fullName>
    </recommendedName>
</protein>
<keyword evidence="1" id="KW-1133">Transmembrane helix</keyword>
<keyword evidence="3" id="KW-1185">Reference proteome</keyword>
<evidence type="ECO:0000313" key="3">
    <source>
        <dbReference type="Proteomes" id="UP000195781"/>
    </source>
</evidence>
<feature type="transmembrane region" description="Helical" evidence="1">
    <location>
        <begin position="20"/>
        <end position="44"/>
    </location>
</feature>
<organism evidence="2 3">
    <name type="scientific">[Collinsella] massiliensis</name>
    <dbReference type="NCBI Taxonomy" id="1232426"/>
    <lineage>
        <taxon>Bacteria</taxon>
        <taxon>Bacillati</taxon>
        <taxon>Actinomycetota</taxon>
        <taxon>Coriobacteriia</taxon>
        <taxon>Coriobacteriales</taxon>
        <taxon>Coriobacteriaceae</taxon>
        <taxon>Enorma</taxon>
    </lineage>
</organism>
<proteinExistence type="predicted"/>
<dbReference type="InterPro" id="IPR021215">
    <property type="entry name" value="DUF2752"/>
</dbReference>
<dbReference type="Pfam" id="PF10825">
    <property type="entry name" value="DUF2752"/>
    <property type="match status" value="1"/>
</dbReference>
<dbReference type="Proteomes" id="UP000195781">
    <property type="component" value="Unassembled WGS sequence"/>
</dbReference>
<feature type="transmembrane region" description="Helical" evidence="1">
    <location>
        <begin position="64"/>
        <end position="86"/>
    </location>
</feature>
<dbReference type="OrthoDB" id="5966662at2"/>